<dbReference type="PATRIC" id="fig|1129374.4.peg.68"/>
<protein>
    <submittedName>
        <fullName evidence="1">Uncharacterized protein</fullName>
    </submittedName>
</protein>
<accession>H3Z9R6</accession>
<dbReference type="AlphaFoldDB" id="H3Z9R6"/>
<keyword evidence="2" id="KW-1185">Reference proteome</keyword>
<sequence length="233" mass="26139">MKEAVSAILGFYEEVQPRLQHEYTWKIPVVDGFSSTPLSGYDANVELKKFLNKEWKSADFEKKKELARFVVADWGGVRANKVETLDRYITQADLQRPITPLQGVASYSKIFAIAAPEQYAIYDARVAACLNASQFLNGVRRGLTFNYVSGRNNIIGHATKKQGFVFHPSFKSNALHTVGWDAIPKNETYQTYLTLLNSCSKALSNIPLYALEMCLFAFAEEQCNKALAKFASS</sequence>
<evidence type="ECO:0000313" key="2">
    <source>
        <dbReference type="Proteomes" id="UP000012046"/>
    </source>
</evidence>
<gene>
    <name evidence="1" type="ORF">AJE_00335</name>
</gene>
<reference evidence="1 2" key="1">
    <citation type="journal article" date="2012" name="J. Bacteriol.">
        <title>Genome Sequence of Extracellular-Protease-Producing Alishewanella jeotgali Isolated from Traditional Korean Fermented Seafood.</title>
        <authorList>
            <person name="Jung J."/>
            <person name="Chun J."/>
            <person name="Park W."/>
        </authorList>
    </citation>
    <scope>NUCLEOTIDE SEQUENCE [LARGE SCALE GENOMIC DNA]</scope>
    <source>
        <strain evidence="1 2">KCTC 22429</strain>
    </source>
</reference>
<dbReference type="STRING" id="1129374.AJE_00335"/>
<organism evidence="1 2">
    <name type="scientific">Alishewanella jeotgali KCTC 22429</name>
    <dbReference type="NCBI Taxonomy" id="1129374"/>
    <lineage>
        <taxon>Bacteria</taxon>
        <taxon>Pseudomonadati</taxon>
        <taxon>Pseudomonadota</taxon>
        <taxon>Gammaproteobacteria</taxon>
        <taxon>Alteromonadales</taxon>
        <taxon>Alteromonadaceae</taxon>
        <taxon>Alishewanella</taxon>
    </lineage>
</organism>
<comment type="caution">
    <text evidence="1">The sequence shown here is derived from an EMBL/GenBank/DDBJ whole genome shotgun (WGS) entry which is preliminary data.</text>
</comment>
<dbReference type="EMBL" id="AHTH01000002">
    <property type="protein sequence ID" value="EHR42590.1"/>
    <property type="molecule type" value="Genomic_DNA"/>
</dbReference>
<dbReference type="Proteomes" id="UP000012046">
    <property type="component" value="Unassembled WGS sequence"/>
</dbReference>
<dbReference type="RefSeq" id="WP_008949158.1">
    <property type="nucleotide sequence ID" value="NZ_AHTH01000002.1"/>
</dbReference>
<evidence type="ECO:0000313" key="1">
    <source>
        <dbReference type="EMBL" id="EHR42590.1"/>
    </source>
</evidence>
<dbReference type="eggNOG" id="ENOG5033MCZ">
    <property type="taxonomic scope" value="Bacteria"/>
</dbReference>
<proteinExistence type="predicted"/>
<name>H3Z9R6_9ALTE</name>